<comment type="caution">
    <text evidence="8">The sequence shown here is derived from an EMBL/GenBank/DDBJ whole genome shotgun (WGS) entry which is preliminary data.</text>
</comment>
<dbReference type="PANTHER" id="PTHR10859:SF114">
    <property type="entry name" value="DOLICHOL-PHOSPHATE MANNOSYLTRANSFERASE"/>
    <property type="match status" value="1"/>
</dbReference>
<keyword evidence="9" id="KW-1185">Reference proteome</keyword>
<dbReference type="InterPro" id="IPR001173">
    <property type="entry name" value="Glyco_trans_2-like"/>
</dbReference>
<dbReference type="Gene3D" id="3.90.550.10">
    <property type="entry name" value="Spore Coat Polysaccharide Biosynthesis Protein SpsA, Chain A"/>
    <property type="match status" value="1"/>
</dbReference>
<dbReference type="GO" id="GO:0016020">
    <property type="term" value="C:membrane"/>
    <property type="evidence" value="ECO:0007669"/>
    <property type="project" value="UniProtKB-SubCell"/>
</dbReference>
<dbReference type="CDD" id="cd04179">
    <property type="entry name" value="DPM_DPG-synthase_like"/>
    <property type="match status" value="1"/>
</dbReference>
<evidence type="ECO:0000256" key="5">
    <source>
        <dbReference type="SAM" id="Phobius"/>
    </source>
</evidence>
<evidence type="ECO:0000256" key="4">
    <source>
        <dbReference type="ARBA" id="ARBA00023136"/>
    </source>
</evidence>
<evidence type="ECO:0000313" key="9">
    <source>
        <dbReference type="Proteomes" id="UP000657006"/>
    </source>
</evidence>
<evidence type="ECO:0000256" key="3">
    <source>
        <dbReference type="ARBA" id="ARBA00022989"/>
    </source>
</evidence>
<dbReference type="AlphaFoldDB" id="A0A926DU40"/>
<sequence length="342" mass="37982">MTCKNIALVPSFEPQSVLLEVLDQLKTSGMEIVLIDDGSGPRYSGIFDRASSTAKVLSHAGNKGKGAALKTGMSYINAAYGTESVIVTVDGDGQHRAEDALLLCQMARQHPNALILGSRNLQDNVPAKSKIGNTITRYVYRATTHTTVYDTQTGLRAFSARLLPDLLIVPGNRYEYEMNVLLEFARRKIPIIETEIETIYIDNNAASHFDALWDSIRIYKEILKFSASSFLGFLVDYLLYSLLLLLTGNLLFSNVGARIVSAAVNYTVNRKFVFQSQGRLVKSVSQYALLAMAVLLGNTLCLELLVNTIGIHQMLAKLLTEILFFLINWSVQRFLIFKKKGE</sequence>
<dbReference type="Proteomes" id="UP000657006">
    <property type="component" value="Unassembled WGS sequence"/>
</dbReference>
<dbReference type="InterPro" id="IPR029044">
    <property type="entry name" value="Nucleotide-diphossugar_trans"/>
</dbReference>
<feature type="domain" description="GtrA/DPMS transmembrane" evidence="7">
    <location>
        <begin position="224"/>
        <end position="337"/>
    </location>
</feature>
<keyword evidence="3 5" id="KW-1133">Transmembrane helix</keyword>
<feature type="transmembrane region" description="Helical" evidence="5">
    <location>
        <begin position="287"/>
        <end position="306"/>
    </location>
</feature>
<dbReference type="Pfam" id="PF00535">
    <property type="entry name" value="Glycos_transf_2"/>
    <property type="match status" value="1"/>
</dbReference>
<gene>
    <name evidence="8" type="ORF">H8730_07590</name>
</gene>
<accession>A0A926DU40</accession>
<dbReference type="RefSeq" id="WP_249289626.1">
    <property type="nucleotide sequence ID" value="NZ_JACRSQ010000009.1"/>
</dbReference>
<evidence type="ECO:0000259" key="6">
    <source>
        <dbReference type="Pfam" id="PF00535"/>
    </source>
</evidence>
<evidence type="ECO:0000259" key="7">
    <source>
        <dbReference type="Pfam" id="PF04138"/>
    </source>
</evidence>
<dbReference type="GO" id="GO:0006487">
    <property type="term" value="P:protein N-linked glycosylation"/>
    <property type="evidence" value="ECO:0007669"/>
    <property type="project" value="TreeGrafter"/>
</dbReference>
<dbReference type="InterPro" id="IPR007267">
    <property type="entry name" value="GtrA_DPMS_TM"/>
</dbReference>
<evidence type="ECO:0000313" key="8">
    <source>
        <dbReference type="EMBL" id="MBC8543404.1"/>
    </source>
</evidence>
<comment type="subcellular location">
    <subcellularLocation>
        <location evidence="1">Membrane</location>
        <topology evidence="1">Multi-pass membrane protein</topology>
    </subcellularLocation>
</comment>
<feature type="domain" description="Glycosyltransferase 2-like" evidence="6">
    <location>
        <begin position="9"/>
        <end position="133"/>
    </location>
</feature>
<feature type="transmembrane region" description="Helical" evidence="5">
    <location>
        <begin position="246"/>
        <end position="266"/>
    </location>
</feature>
<keyword evidence="4 5" id="KW-0472">Membrane</keyword>
<proteinExistence type="predicted"/>
<feature type="transmembrane region" description="Helical" evidence="5">
    <location>
        <begin position="318"/>
        <end position="336"/>
    </location>
</feature>
<name>A0A926DU40_9FIRM</name>
<dbReference type="SUPFAM" id="SSF53448">
    <property type="entry name" value="Nucleotide-diphospho-sugar transferases"/>
    <property type="match status" value="1"/>
</dbReference>
<dbReference type="PANTHER" id="PTHR10859">
    <property type="entry name" value="GLYCOSYL TRANSFERASE"/>
    <property type="match status" value="1"/>
</dbReference>
<dbReference type="GO" id="GO:0000271">
    <property type="term" value="P:polysaccharide biosynthetic process"/>
    <property type="evidence" value="ECO:0007669"/>
    <property type="project" value="InterPro"/>
</dbReference>
<protein>
    <submittedName>
        <fullName evidence="8">Bifunctional glycosyltransferase family 2/GtrA family protein</fullName>
    </submittedName>
</protein>
<dbReference type="EMBL" id="JACRSQ010000009">
    <property type="protein sequence ID" value="MBC8543404.1"/>
    <property type="molecule type" value="Genomic_DNA"/>
</dbReference>
<dbReference type="Pfam" id="PF04138">
    <property type="entry name" value="GtrA_DPMS_TM"/>
    <property type="match status" value="1"/>
</dbReference>
<organism evidence="8 9">
    <name type="scientific">Bianquea renquensis</name>
    <dbReference type="NCBI Taxonomy" id="2763661"/>
    <lineage>
        <taxon>Bacteria</taxon>
        <taxon>Bacillati</taxon>
        <taxon>Bacillota</taxon>
        <taxon>Clostridia</taxon>
        <taxon>Eubacteriales</taxon>
        <taxon>Bianqueaceae</taxon>
        <taxon>Bianquea</taxon>
    </lineage>
</organism>
<reference evidence="8" key="1">
    <citation type="submission" date="2020-08" db="EMBL/GenBank/DDBJ databases">
        <title>Genome public.</title>
        <authorList>
            <person name="Liu C."/>
            <person name="Sun Q."/>
        </authorList>
    </citation>
    <scope>NUCLEOTIDE SEQUENCE</scope>
    <source>
        <strain evidence="8">NSJ-32</strain>
    </source>
</reference>
<evidence type="ECO:0000256" key="2">
    <source>
        <dbReference type="ARBA" id="ARBA00022692"/>
    </source>
</evidence>
<evidence type="ECO:0000256" key="1">
    <source>
        <dbReference type="ARBA" id="ARBA00004141"/>
    </source>
</evidence>
<keyword evidence="2 5" id="KW-0812">Transmembrane</keyword>